<evidence type="ECO:0000256" key="1">
    <source>
        <dbReference type="ARBA" id="ARBA00005278"/>
    </source>
</evidence>
<feature type="transmembrane region" description="Helical" evidence="3">
    <location>
        <begin position="420"/>
        <end position="444"/>
    </location>
</feature>
<dbReference type="Pfam" id="PF03323">
    <property type="entry name" value="GerA"/>
    <property type="match status" value="1"/>
</dbReference>
<reference evidence="4" key="1">
    <citation type="submission" date="2020-10" db="EMBL/GenBank/DDBJ databases">
        <authorList>
            <person name="Gilroy R."/>
        </authorList>
    </citation>
    <scope>NUCLEOTIDE SEQUENCE</scope>
    <source>
        <strain evidence="4">CHK183-6373</strain>
    </source>
</reference>
<dbReference type="PIRSF" id="PIRSF005690">
    <property type="entry name" value="GerBA"/>
    <property type="match status" value="1"/>
</dbReference>
<keyword evidence="2 3" id="KW-0472">Membrane</keyword>
<dbReference type="Proteomes" id="UP000886884">
    <property type="component" value="Unassembled WGS sequence"/>
</dbReference>
<evidence type="ECO:0000313" key="5">
    <source>
        <dbReference type="Proteomes" id="UP000886884"/>
    </source>
</evidence>
<sequence length="498" mass="54800">MNAVSEMEREKSVSPVLEENIAAMRAMLHADKNKDFVAREFVCLEAPACAMFIEGMAGGDFLDDYILRPLMEHRPASRISPGKRAGYLLKAAVPINQGKLSQSLDELVKELLSGQTAIFLEGCGEAILLDSRKYEMRPVMNPRTEAVVIGSQEGFVENLRTNLTLVRRYLRSPELITEFMDVGTKISTRCAMVYLDGVANETVVNRVREKIAAIGEAHVLNCGSLAQLLEPRPFLIFPQILQTERPDRTVAALTGGQIALLMDNAPYALILPVTLFDLIHASDDSFMRWQYGTFLRIIRLLGILVALYLPAMYIAVSTNHSHMIPLKLLTSIAETRVDVPFSVLAEVLFMEFAFFLINEAGTRIPSQIGSALGIVGALILGQAAVSASLISPILIIIVALTGLGNYVVPNYSMGVGIEILRLLFIAAAAIMGLYGILLASFVLFGRLGAVDCFGIPFLAPVAPWRPHNPDIIARLPIWLQRRLNFYAEGGSWLKKEQK</sequence>
<dbReference type="InterPro" id="IPR050768">
    <property type="entry name" value="UPF0353/GerABKA_families"/>
</dbReference>
<evidence type="ECO:0000256" key="3">
    <source>
        <dbReference type="SAM" id="Phobius"/>
    </source>
</evidence>
<dbReference type="InterPro" id="IPR004995">
    <property type="entry name" value="Spore_Ger"/>
</dbReference>
<name>A0A9D1P7M3_9FIRM</name>
<dbReference type="AlphaFoldDB" id="A0A9D1P7M3"/>
<dbReference type="EMBL" id="DVOT01000134">
    <property type="protein sequence ID" value="HIV27772.1"/>
    <property type="molecule type" value="Genomic_DNA"/>
</dbReference>
<gene>
    <name evidence="4" type="ORF">IAA64_07380</name>
</gene>
<feature type="transmembrane region" description="Helical" evidence="3">
    <location>
        <begin position="389"/>
        <end position="408"/>
    </location>
</feature>
<feature type="transmembrane region" description="Helical" evidence="3">
    <location>
        <begin position="339"/>
        <end position="357"/>
    </location>
</feature>
<accession>A0A9D1P7M3</accession>
<dbReference type="GO" id="GO:0009847">
    <property type="term" value="P:spore germination"/>
    <property type="evidence" value="ECO:0007669"/>
    <property type="project" value="InterPro"/>
</dbReference>
<comment type="similarity">
    <text evidence="1">Belongs to the GerABKA family.</text>
</comment>
<comment type="caution">
    <text evidence="4">The sequence shown here is derived from an EMBL/GenBank/DDBJ whole genome shotgun (WGS) entry which is preliminary data.</text>
</comment>
<proteinExistence type="inferred from homology"/>
<keyword evidence="3" id="KW-0812">Transmembrane</keyword>
<feature type="transmembrane region" description="Helical" evidence="3">
    <location>
        <begin position="364"/>
        <end position="383"/>
    </location>
</feature>
<evidence type="ECO:0000313" key="4">
    <source>
        <dbReference type="EMBL" id="HIV27772.1"/>
    </source>
</evidence>
<feature type="transmembrane region" description="Helical" evidence="3">
    <location>
        <begin position="297"/>
        <end position="316"/>
    </location>
</feature>
<protein>
    <submittedName>
        <fullName evidence="4">Spore germination protein</fullName>
    </submittedName>
</protein>
<evidence type="ECO:0000256" key="2">
    <source>
        <dbReference type="ARBA" id="ARBA00023136"/>
    </source>
</evidence>
<organism evidence="4 5">
    <name type="scientific">Candidatus Ornithocaccomicrobium faecavium</name>
    <dbReference type="NCBI Taxonomy" id="2840890"/>
    <lineage>
        <taxon>Bacteria</taxon>
        <taxon>Bacillati</taxon>
        <taxon>Bacillota</taxon>
        <taxon>Clostridia</taxon>
        <taxon>Candidatus Ornithocaccomicrobium</taxon>
    </lineage>
</organism>
<keyword evidence="3" id="KW-1133">Transmembrane helix</keyword>
<reference evidence="4" key="2">
    <citation type="journal article" date="2021" name="PeerJ">
        <title>Extensive microbial diversity within the chicken gut microbiome revealed by metagenomics and culture.</title>
        <authorList>
            <person name="Gilroy R."/>
            <person name="Ravi A."/>
            <person name="Getino M."/>
            <person name="Pursley I."/>
            <person name="Horton D.L."/>
            <person name="Alikhan N.F."/>
            <person name="Baker D."/>
            <person name="Gharbi K."/>
            <person name="Hall N."/>
            <person name="Watson M."/>
            <person name="Adriaenssens E.M."/>
            <person name="Foster-Nyarko E."/>
            <person name="Jarju S."/>
            <person name="Secka A."/>
            <person name="Antonio M."/>
            <person name="Oren A."/>
            <person name="Chaudhuri R.R."/>
            <person name="La Ragione R."/>
            <person name="Hildebrand F."/>
            <person name="Pallen M.J."/>
        </authorList>
    </citation>
    <scope>NUCLEOTIDE SEQUENCE</scope>
    <source>
        <strain evidence="4">CHK183-6373</strain>
    </source>
</reference>
<dbReference type="PANTHER" id="PTHR22550">
    <property type="entry name" value="SPORE GERMINATION PROTEIN"/>
    <property type="match status" value="1"/>
</dbReference>
<dbReference type="PANTHER" id="PTHR22550:SF5">
    <property type="entry name" value="LEUCINE ZIPPER PROTEIN 4"/>
    <property type="match status" value="1"/>
</dbReference>
<dbReference type="GO" id="GO:0016020">
    <property type="term" value="C:membrane"/>
    <property type="evidence" value="ECO:0007669"/>
    <property type="project" value="InterPro"/>
</dbReference>